<evidence type="ECO:0000256" key="5">
    <source>
        <dbReference type="ARBA" id="ARBA00022729"/>
    </source>
</evidence>
<dbReference type="Pfam" id="PF13206">
    <property type="entry name" value="VSG_B"/>
    <property type="match status" value="1"/>
</dbReference>
<evidence type="ECO:0000256" key="6">
    <source>
        <dbReference type="ARBA" id="ARBA00023136"/>
    </source>
</evidence>
<evidence type="ECO:0000256" key="1">
    <source>
        <dbReference type="ARBA" id="ARBA00002523"/>
    </source>
</evidence>
<evidence type="ECO:0000259" key="9">
    <source>
        <dbReference type="Pfam" id="PF13206"/>
    </source>
</evidence>
<keyword evidence="4" id="KW-0336">GPI-anchor</keyword>
<keyword evidence="6" id="KW-0472">Membrane</keyword>
<keyword evidence="5" id="KW-0732">Signal</keyword>
<dbReference type="VEuPathDB" id="TriTrypDB:Tb427_000460800"/>
<comment type="subcellular location">
    <subcellularLocation>
        <location evidence="2">Cell membrane</location>
        <topology evidence="2">Lipid-anchor</topology>
        <topology evidence="2">GPI-anchor</topology>
    </subcellularLocation>
</comment>
<dbReference type="InterPro" id="IPR025932">
    <property type="entry name" value="Trypano_VSG_B_N_dom"/>
</dbReference>
<dbReference type="GO" id="GO:0005886">
    <property type="term" value="C:plasma membrane"/>
    <property type="evidence" value="ECO:0007669"/>
    <property type="project" value="UniProtKB-SubCell"/>
</dbReference>
<comment type="function">
    <text evidence="1">VSG forms a coat on the surface of the parasite. The trypanosome evades the immune response of the host by expressing a series of antigenically distinct VSGs from an estimated 1000 VSG genes.</text>
</comment>
<organism evidence="10">
    <name type="scientific">Trypanosoma brucei</name>
    <dbReference type="NCBI Taxonomy" id="5691"/>
    <lineage>
        <taxon>Eukaryota</taxon>
        <taxon>Discoba</taxon>
        <taxon>Euglenozoa</taxon>
        <taxon>Kinetoplastea</taxon>
        <taxon>Metakinetoplastina</taxon>
        <taxon>Trypanosomatida</taxon>
        <taxon>Trypanosomatidae</taxon>
        <taxon>Trypanosoma</taxon>
    </lineage>
</organism>
<name>M4T0I0_9TRYP</name>
<dbReference type="GO" id="GO:0098552">
    <property type="term" value="C:side of membrane"/>
    <property type="evidence" value="ECO:0007669"/>
    <property type="project" value="UniProtKB-KW"/>
</dbReference>
<reference evidence="10" key="2">
    <citation type="journal article" date="2014" name="Mol. Biochem. Parasitol.">
        <title>Capturing the variant surface glycoprotein repertoire (the VSGnome) of Trypanosoma brucei Lister 427.</title>
        <authorList>
            <person name="Cross G.A."/>
            <person name="Kim H.S."/>
            <person name="Wickstead B."/>
        </authorList>
    </citation>
    <scope>NUCLEOTIDE SEQUENCE</scope>
    <source>
        <strain evidence="10">Lister 427</strain>
    </source>
</reference>
<evidence type="ECO:0000256" key="7">
    <source>
        <dbReference type="ARBA" id="ARBA00023180"/>
    </source>
</evidence>
<dbReference type="EMBL" id="KC613076">
    <property type="protein sequence ID" value="AGH60507.1"/>
    <property type="molecule type" value="Genomic_DNA"/>
</dbReference>
<sequence length="357" mass="37897">MITGNVITTFPLALIAPAPQHVGGAVTALDDGAAFVTLCSIYNALTVDLKMSSSQPAIDALADDIAALNMSAVPSTLSDKINHEKAFAELETGTVPSKDPEKATWTKYYDYWRRGKAQLLKRRKDGEKLENSTLSPSARTQLAALAERAFQISAQAAQKKPEQRKTEYLNAAKRIIYNSDTADKPEPTAAGNDRANTCGKADGTAGNRAGKTLQEDFLCVCAKATNNNVGKVCCSNCDHGAANNAWASKVAGKATFAVLAAECQKHGPPATGSPGEITRAISTLYSQIADKKSTGNKQFVLGTLDGDGTSTADNGIYLIYRKSDTPADDHATIDWVSDALKADKALAEQSRDPARRA</sequence>
<evidence type="ECO:0000313" key="10">
    <source>
        <dbReference type="EMBL" id="AGH60507.1"/>
    </source>
</evidence>
<protein>
    <submittedName>
        <fullName evidence="10">Variant surface glycoprotein 1585</fullName>
    </submittedName>
</protein>
<evidence type="ECO:0000256" key="8">
    <source>
        <dbReference type="ARBA" id="ARBA00023288"/>
    </source>
</evidence>
<feature type="domain" description="Trypanosome variant surface glycoprotein B-type N-terminal" evidence="9">
    <location>
        <begin position="15"/>
        <end position="352"/>
    </location>
</feature>
<keyword evidence="3" id="KW-1003">Cell membrane</keyword>
<dbReference type="AlphaFoldDB" id="M4T0I0"/>
<evidence type="ECO:0000256" key="4">
    <source>
        <dbReference type="ARBA" id="ARBA00022622"/>
    </source>
</evidence>
<keyword evidence="7" id="KW-0325">Glycoprotein</keyword>
<reference evidence="10" key="1">
    <citation type="submission" date="2013-02" db="EMBL/GenBank/DDBJ databases">
        <authorList>
            <person name="Cross G.A.M."/>
            <person name="Kim H.-S."/>
            <person name="Wickstead B."/>
        </authorList>
    </citation>
    <scope>NUCLEOTIDE SEQUENCE</scope>
    <source>
        <strain evidence="10">Lister 427</strain>
    </source>
</reference>
<evidence type="ECO:0000256" key="2">
    <source>
        <dbReference type="ARBA" id="ARBA00004609"/>
    </source>
</evidence>
<proteinExistence type="predicted"/>
<evidence type="ECO:0000256" key="3">
    <source>
        <dbReference type="ARBA" id="ARBA00022475"/>
    </source>
</evidence>
<keyword evidence="8" id="KW-0449">Lipoprotein</keyword>
<accession>M4T0I0</accession>